<keyword evidence="2" id="KW-1185">Reference proteome</keyword>
<evidence type="ECO:0000313" key="1">
    <source>
        <dbReference type="EMBL" id="RIB20869.1"/>
    </source>
</evidence>
<comment type="caution">
    <text evidence="1">The sequence shown here is derived from an EMBL/GenBank/DDBJ whole genome shotgun (WGS) entry which is preliminary data.</text>
</comment>
<dbReference type="OrthoDB" id="2444511at2759"/>
<organism evidence="1 2">
    <name type="scientific">Gigaspora rosea</name>
    <dbReference type="NCBI Taxonomy" id="44941"/>
    <lineage>
        <taxon>Eukaryota</taxon>
        <taxon>Fungi</taxon>
        <taxon>Fungi incertae sedis</taxon>
        <taxon>Mucoromycota</taxon>
        <taxon>Glomeromycotina</taxon>
        <taxon>Glomeromycetes</taxon>
        <taxon>Diversisporales</taxon>
        <taxon>Gigasporaceae</taxon>
        <taxon>Gigaspora</taxon>
    </lineage>
</organism>
<dbReference type="EMBL" id="QKWP01000394">
    <property type="protein sequence ID" value="RIB20869.1"/>
    <property type="molecule type" value="Genomic_DNA"/>
</dbReference>
<accession>A0A397VIN6</accession>
<protein>
    <submittedName>
        <fullName evidence="1">Uncharacterized protein</fullName>
    </submittedName>
</protein>
<dbReference type="Proteomes" id="UP000266673">
    <property type="component" value="Unassembled WGS sequence"/>
</dbReference>
<proteinExistence type="predicted"/>
<name>A0A397VIN6_9GLOM</name>
<reference evidence="1 2" key="1">
    <citation type="submission" date="2018-06" db="EMBL/GenBank/DDBJ databases">
        <title>Comparative genomics reveals the genomic features of Rhizophagus irregularis, R. cerebriforme, R. diaphanum and Gigaspora rosea, and their symbiotic lifestyle signature.</title>
        <authorList>
            <person name="Morin E."/>
            <person name="San Clemente H."/>
            <person name="Chen E.C.H."/>
            <person name="De La Providencia I."/>
            <person name="Hainaut M."/>
            <person name="Kuo A."/>
            <person name="Kohler A."/>
            <person name="Murat C."/>
            <person name="Tang N."/>
            <person name="Roy S."/>
            <person name="Loubradou J."/>
            <person name="Henrissat B."/>
            <person name="Grigoriev I.V."/>
            <person name="Corradi N."/>
            <person name="Roux C."/>
            <person name="Martin F.M."/>
        </authorList>
    </citation>
    <scope>NUCLEOTIDE SEQUENCE [LARGE SCALE GENOMIC DNA]</scope>
    <source>
        <strain evidence="1 2">DAOM 194757</strain>
    </source>
</reference>
<gene>
    <name evidence="1" type="ORF">C2G38_2178242</name>
</gene>
<sequence>MNQHQNVSKEDSKDKALQQLYWLHPDFNSRSVWVFPTFKKSAEGRILYEKTEKHSYVYDTITQKRFSFFLAWMKALSGQSFFKGKTSALATIFLKPDCNKMNIGRIIKGKNYLSYFKNIQIATLSSIKDTLTTMIYDDVELIGPENNHKIIANLENKGLDNEEKLIESIRDHLKLKFEAEKEQVSEPLTELFTTLLKFIRWAISIYSRSPAAYKTMKSVIRMLSISTLKSYINETEQHTGLLWNQRYNRYVGYIDFDNENEAFSEQCFYNIQASSNHIKYNNDEKDRERTLATQIYQILSGTSQTYSFSRSALRPPMAEK</sequence>
<dbReference type="AlphaFoldDB" id="A0A397VIN6"/>
<evidence type="ECO:0000313" key="2">
    <source>
        <dbReference type="Proteomes" id="UP000266673"/>
    </source>
</evidence>